<gene>
    <name evidence="2" type="ORF">AMOR_51900</name>
</gene>
<evidence type="ECO:0000313" key="3">
    <source>
        <dbReference type="Proteomes" id="UP001162891"/>
    </source>
</evidence>
<feature type="region of interest" description="Disordered" evidence="1">
    <location>
        <begin position="1"/>
        <end position="69"/>
    </location>
</feature>
<name>A0ABN6N2P1_9BACT</name>
<proteinExistence type="predicted"/>
<evidence type="ECO:0000256" key="1">
    <source>
        <dbReference type="SAM" id="MobiDB-lite"/>
    </source>
</evidence>
<dbReference type="Proteomes" id="UP001162891">
    <property type="component" value="Chromosome"/>
</dbReference>
<feature type="compositionally biased region" description="Low complexity" evidence="1">
    <location>
        <begin position="18"/>
        <end position="28"/>
    </location>
</feature>
<keyword evidence="3" id="KW-1185">Reference proteome</keyword>
<organism evidence="2 3">
    <name type="scientific">Anaeromyxobacter oryzae</name>
    <dbReference type="NCBI Taxonomy" id="2918170"/>
    <lineage>
        <taxon>Bacteria</taxon>
        <taxon>Pseudomonadati</taxon>
        <taxon>Myxococcota</taxon>
        <taxon>Myxococcia</taxon>
        <taxon>Myxococcales</taxon>
        <taxon>Cystobacterineae</taxon>
        <taxon>Anaeromyxobacteraceae</taxon>
        <taxon>Anaeromyxobacter</taxon>
    </lineage>
</organism>
<dbReference type="EMBL" id="AP025591">
    <property type="protein sequence ID" value="BDG06194.1"/>
    <property type="molecule type" value="Genomic_DNA"/>
</dbReference>
<accession>A0ABN6N2P1</accession>
<protein>
    <submittedName>
        <fullName evidence="2">Uncharacterized protein</fullName>
    </submittedName>
</protein>
<reference evidence="3" key="1">
    <citation type="journal article" date="2022" name="Int. J. Syst. Evol. Microbiol.">
        <title>Anaeromyxobacter oryzae sp. nov., Anaeromyxobacter diazotrophicus sp. nov. and Anaeromyxobacter paludicola sp. nov., isolated from paddy soils.</title>
        <authorList>
            <person name="Itoh H."/>
            <person name="Xu Z."/>
            <person name="Mise K."/>
            <person name="Masuda Y."/>
            <person name="Ushijima N."/>
            <person name="Hayakawa C."/>
            <person name="Shiratori Y."/>
            <person name="Senoo K."/>
        </authorList>
    </citation>
    <scope>NUCLEOTIDE SEQUENCE [LARGE SCALE GENOMIC DNA]</scope>
    <source>
        <strain evidence="3">Red232</strain>
    </source>
</reference>
<evidence type="ECO:0000313" key="2">
    <source>
        <dbReference type="EMBL" id="BDG06194.1"/>
    </source>
</evidence>
<sequence length="69" mass="6966">MSREGAPRSGGGAKPLDAGFARAPANAGAREHGPRAAGVGPRRLCRRGGAARPAENDAMRATADMEANP</sequence>